<dbReference type="Proteomes" id="UP000005856">
    <property type="component" value="Unassembled WGS sequence"/>
</dbReference>
<organism evidence="2 3">
    <name type="scientific">Marinobacter algicola DG893</name>
    <dbReference type="NCBI Taxonomy" id="443152"/>
    <lineage>
        <taxon>Bacteria</taxon>
        <taxon>Pseudomonadati</taxon>
        <taxon>Pseudomonadota</taxon>
        <taxon>Gammaproteobacteria</taxon>
        <taxon>Pseudomonadales</taxon>
        <taxon>Marinobacteraceae</taxon>
        <taxon>Marinobacter</taxon>
    </lineage>
</organism>
<keyword evidence="3" id="KW-1185">Reference proteome</keyword>
<comment type="caution">
    <text evidence="2">The sequence shown here is derived from an EMBL/GenBank/DDBJ whole genome shotgun (WGS) entry which is preliminary data.</text>
</comment>
<evidence type="ECO:0000313" key="3">
    <source>
        <dbReference type="Proteomes" id="UP000005856"/>
    </source>
</evidence>
<dbReference type="RefSeq" id="WP_007154710.1">
    <property type="nucleotide sequence ID" value="NZ_ABCP01000029.1"/>
</dbReference>
<gene>
    <name evidence="2" type="ORF">MDG893_09015</name>
</gene>
<feature type="compositionally biased region" description="Polar residues" evidence="1">
    <location>
        <begin position="73"/>
        <end position="85"/>
    </location>
</feature>
<dbReference type="STRING" id="443152.MDG893_09015"/>
<dbReference type="EMBL" id="ABCP01000029">
    <property type="protein sequence ID" value="EDM46801.1"/>
    <property type="molecule type" value="Genomic_DNA"/>
</dbReference>
<evidence type="ECO:0000313" key="2">
    <source>
        <dbReference type="EMBL" id="EDM46801.1"/>
    </source>
</evidence>
<sequence length="106" mass="12271">MYLTREDLHVFYHQVHQIVAKKLGIEDFELKSASELVDEIEKVNPNVSSRVRTFIKAYERWFDFHQKIDAAGSSGNLSTQQNQELTAAMDARDSTRKELISELDKL</sequence>
<name>A6F373_9GAMM</name>
<proteinExistence type="predicted"/>
<dbReference type="OrthoDB" id="9938586at2"/>
<dbReference type="AlphaFoldDB" id="A6F373"/>
<evidence type="ECO:0000256" key="1">
    <source>
        <dbReference type="SAM" id="MobiDB-lite"/>
    </source>
</evidence>
<accession>A6F373</accession>
<protein>
    <submittedName>
        <fullName evidence="2">Uncharacterized protein</fullName>
    </submittedName>
</protein>
<reference evidence="2 3" key="1">
    <citation type="submission" date="2007-06" db="EMBL/GenBank/DDBJ databases">
        <authorList>
            <person name="Green D."/>
            <person name="Ferriera S."/>
            <person name="Johnson J."/>
            <person name="Kravitz S."/>
            <person name="Beeson K."/>
            <person name="Sutton G."/>
            <person name="Rogers Y.-H."/>
            <person name="Friedman R."/>
            <person name="Frazier M."/>
            <person name="Venter J.C."/>
        </authorList>
    </citation>
    <scope>NUCLEOTIDE SEQUENCE [LARGE SCALE GENOMIC DNA]</scope>
    <source>
        <strain evidence="2 3">DG893</strain>
    </source>
</reference>
<feature type="region of interest" description="Disordered" evidence="1">
    <location>
        <begin position="71"/>
        <end position="93"/>
    </location>
</feature>